<protein>
    <submittedName>
        <fullName evidence="2">Uncharacterized protein</fullName>
    </submittedName>
</protein>
<accession>A0A9X1JZ30</accession>
<organism evidence="2 3">
    <name type="scientific">Roseobacter insulae</name>
    <dbReference type="NCBI Taxonomy" id="2859783"/>
    <lineage>
        <taxon>Bacteria</taxon>
        <taxon>Pseudomonadati</taxon>
        <taxon>Pseudomonadota</taxon>
        <taxon>Alphaproteobacteria</taxon>
        <taxon>Rhodobacterales</taxon>
        <taxon>Roseobacteraceae</taxon>
        <taxon>Roseobacter</taxon>
    </lineage>
</organism>
<dbReference type="RefSeq" id="WP_219503710.1">
    <property type="nucleotide sequence ID" value="NZ_JAHXDN010000003.1"/>
</dbReference>
<comment type="caution">
    <text evidence="2">The sequence shown here is derived from an EMBL/GenBank/DDBJ whole genome shotgun (WGS) entry which is preliminary data.</text>
</comment>
<keyword evidence="3" id="KW-1185">Reference proteome</keyword>
<proteinExistence type="predicted"/>
<evidence type="ECO:0000313" key="3">
    <source>
        <dbReference type="Proteomes" id="UP001138661"/>
    </source>
</evidence>
<feature type="signal peptide" evidence="1">
    <location>
        <begin position="1"/>
        <end position="22"/>
    </location>
</feature>
<reference evidence="2" key="1">
    <citation type="submission" date="2021-07" db="EMBL/GenBank/DDBJ databases">
        <title>Roseobacter insulae sp. nov., isolated from a tidal flat.</title>
        <authorList>
            <person name="Park S."/>
            <person name="Yoon J.-H."/>
        </authorList>
    </citation>
    <scope>NUCLEOTIDE SEQUENCE</scope>
    <source>
        <strain evidence="2">YSTF-M11</strain>
    </source>
</reference>
<feature type="chain" id="PRO_5040942694" evidence="1">
    <location>
        <begin position="23"/>
        <end position="100"/>
    </location>
</feature>
<sequence>MAGNKLIAIVTVLILVGSTGNAQDNVTIDELRAIESLIDGKDWRGLYSYVQANPKLTAGNDPLAVELRTFVDDAKRGALTTFNAAPGQTAPRSVPDPVIY</sequence>
<evidence type="ECO:0000256" key="1">
    <source>
        <dbReference type="SAM" id="SignalP"/>
    </source>
</evidence>
<keyword evidence="1" id="KW-0732">Signal</keyword>
<evidence type="ECO:0000313" key="2">
    <source>
        <dbReference type="EMBL" id="MBW4708916.1"/>
    </source>
</evidence>
<name>A0A9X1JZ30_9RHOB</name>
<gene>
    <name evidence="2" type="ORF">KX928_14095</name>
</gene>
<dbReference type="EMBL" id="JAHXDN010000003">
    <property type="protein sequence ID" value="MBW4708916.1"/>
    <property type="molecule type" value="Genomic_DNA"/>
</dbReference>
<dbReference type="AlphaFoldDB" id="A0A9X1JZ30"/>
<dbReference type="Proteomes" id="UP001138661">
    <property type="component" value="Unassembled WGS sequence"/>
</dbReference>